<feature type="transmembrane region" description="Helical" evidence="9">
    <location>
        <begin position="257"/>
        <end position="278"/>
    </location>
</feature>
<feature type="transmembrane region" description="Helical" evidence="9">
    <location>
        <begin position="221"/>
        <end position="245"/>
    </location>
</feature>
<evidence type="ECO:0000256" key="4">
    <source>
        <dbReference type="ARBA" id="ARBA00022475"/>
    </source>
</evidence>
<evidence type="ECO:0000256" key="7">
    <source>
        <dbReference type="ARBA" id="ARBA00022989"/>
    </source>
</evidence>
<keyword evidence="3" id="KW-0813">Transport</keyword>
<comment type="subcellular location">
    <subcellularLocation>
        <location evidence="1">Cell membrane</location>
        <topology evidence="1">Multi-pass membrane protein</topology>
    </subcellularLocation>
</comment>
<feature type="transmembrane region" description="Helical" evidence="9">
    <location>
        <begin position="174"/>
        <end position="193"/>
    </location>
</feature>
<evidence type="ECO:0000256" key="6">
    <source>
        <dbReference type="ARBA" id="ARBA00022692"/>
    </source>
</evidence>
<evidence type="ECO:0000256" key="5">
    <source>
        <dbReference type="ARBA" id="ARBA00022597"/>
    </source>
</evidence>
<dbReference type="EMBL" id="JBHUFA010000014">
    <property type="protein sequence ID" value="MFD1697175.1"/>
    <property type="molecule type" value="Genomic_DNA"/>
</dbReference>
<evidence type="ECO:0000256" key="8">
    <source>
        <dbReference type="ARBA" id="ARBA00023136"/>
    </source>
</evidence>
<comment type="similarity">
    <text evidence="2">Belongs to the major facilitator superfamily. Set transporter family.</text>
</comment>
<feature type="transmembrane region" description="Helical" evidence="9">
    <location>
        <begin position="12"/>
        <end position="30"/>
    </location>
</feature>
<dbReference type="Proteomes" id="UP001597327">
    <property type="component" value="Unassembled WGS sequence"/>
</dbReference>
<feature type="transmembrane region" description="Helical" evidence="9">
    <location>
        <begin position="309"/>
        <end position="333"/>
    </location>
</feature>
<proteinExistence type="inferred from homology"/>
<evidence type="ECO:0000256" key="9">
    <source>
        <dbReference type="SAM" id="Phobius"/>
    </source>
</evidence>
<name>A0ABW4K3R8_9HYPH</name>
<dbReference type="RefSeq" id="WP_149893992.1">
    <property type="nucleotide sequence ID" value="NZ_JBHUFA010000014.1"/>
</dbReference>
<dbReference type="InterPro" id="IPR036259">
    <property type="entry name" value="MFS_trans_sf"/>
</dbReference>
<dbReference type="InterPro" id="IPR020846">
    <property type="entry name" value="MFS_dom"/>
</dbReference>
<feature type="transmembrane region" description="Helical" evidence="9">
    <location>
        <begin position="50"/>
        <end position="70"/>
    </location>
</feature>
<dbReference type="PANTHER" id="PTHR23535">
    <property type="entry name" value="SUGAR EFFLUX TRANSPORTER A-RELATED"/>
    <property type="match status" value="1"/>
</dbReference>
<sequence>MFQMFQAAWRHVPVRICAIAIFFFGFAGAATGPFQSVVAIQELGLSDATYSLVIFIAAVINVSASVLIGILADRLGEFRKPLVAVTLVGILGHGLIYFLASTTAFLIAALVFLPIFGALNSLIFANVRAFSQGLPPAELSRINSAVRATISLSWVLVPGLVGLVLSGASSMLPAYLIALLACCVCLVLFQAFLPPVPRGDISLLPVVRFSASLMRILKPAVLVRIVGVALITSTLHVNAALLPLITVNVAGGTLGDVGIVVGIVAVLEIVFIVFWAHVEPKLGPVLTIGIGTVLYVAYLALLGQCTAPWQVYALSLLSGLGAAAIISLPITYLQSLIPDLAGLGSSLISVNMFLSAGLSALLFGLGTLVSDYSGTALLGGLAGLAGTVLIFTLDGRRQPATA</sequence>
<keyword evidence="4" id="KW-1003">Cell membrane</keyword>
<evidence type="ECO:0000313" key="12">
    <source>
        <dbReference type="Proteomes" id="UP001597327"/>
    </source>
</evidence>
<dbReference type="SUPFAM" id="SSF103473">
    <property type="entry name" value="MFS general substrate transporter"/>
    <property type="match status" value="1"/>
</dbReference>
<feature type="transmembrane region" description="Helical" evidence="9">
    <location>
        <begin position="148"/>
        <end position="168"/>
    </location>
</feature>
<feature type="transmembrane region" description="Helical" evidence="9">
    <location>
        <begin position="372"/>
        <end position="393"/>
    </location>
</feature>
<feature type="transmembrane region" description="Helical" evidence="9">
    <location>
        <begin position="82"/>
        <end position="100"/>
    </location>
</feature>
<reference evidence="12" key="1">
    <citation type="journal article" date="2019" name="Int. J. Syst. Evol. Microbiol.">
        <title>The Global Catalogue of Microorganisms (GCM) 10K type strain sequencing project: providing services to taxonomists for standard genome sequencing and annotation.</title>
        <authorList>
            <consortium name="The Broad Institute Genomics Platform"/>
            <consortium name="The Broad Institute Genome Sequencing Center for Infectious Disease"/>
            <person name="Wu L."/>
            <person name="Ma J."/>
        </authorList>
    </citation>
    <scope>NUCLEOTIDE SEQUENCE [LARGE SCALE GENOMIC DNA]</scope>
    <source>
        <strain evidence="12">JCM 3369</strain>
    </source>
</reference>
<dbReference type="Pfam" id="PF07690">
    <property type="entry name" value="MFS_1"/>
    <property type="match status" value="1"/>
</dbReference>
<organism evidence="11 12">
    <name type="scientific">Roseibium aestuarii</name>
    <dbReference type="NCBI Taxonomy" id="2600299"/>
    <lineage>
        <taxon>Bacteria</taxon>
        <taxon>Pseudomonadati</taxon>
        <taxon>Pseudomonadota</taxon>
        <taxon>Alphaproteobacteria</taxon>
        <taxon>Hyphomicrobiales</taxon>
        <taxon>Stappiaceae</taxon>
        <taxon>Roseibium</taxon>
    </lineage>
</organism>
<keyword evidence="5" id="KW-0762">Sugar transport</keyword>
<feature type="transmembrane region" description="Helical" evidence="9">
    <location>
        <begin position="106"/>
        <end position="127"/>
    </location>
</feature>
<keyword evidence="12" id="KW-1185">Reference proteome</keyword>
<dbReference type="PROSITE" id="PS50850">
    <property type="entry name" value="MFS"/>
    <property type="match status" value="1"/>
</dbReference>
<keyword evidence="8 9" id="KW-0472">Membrane</keyword>
<evidence type="ECO:0000259" key="10">
    <source>
        <dbReference type="PROSITE" id="PS50850"/>
    </source>
</evidence>
<keyword evidence="6 9" id="KW-0812">Transmembrane</keyword>
<dbReference type="PANTHER" id="PTHR23535:SF2">
    <property type="entry name" value="SUGAR EFFLUX TRANSPORTER A-RELATED"/>
    <property type="match status" value="1"/>
</dbReference>
<keyword evidence="7 9" id="KW-1133">Transmembrane helix</keyword>
<dbReference type="Gene3D" id="1.20.1250.20">
    <property type="entry name" value="MFS general substrate transporter like domains"/>
    <property type="match status" value="2"/>
</dbReference>
<evidence type="ECO:0000256" key="2">
    <source>
        <dbReference type="ARBA" id="ARBA00006523"/>
    </source>
</evidence>
<evidence type="ECO:0000313" key="11">
    <source>
        <dbReference type="EMBL" id="MFD1697175.1"/>
    </source>
</evidence>
<accession>A0ABW4K3R8</accession>
<feature type="transmembrane region" description="Helical" evidence="9">
    <location>
        <begin position="340"/>
        <end position="366"/>
    </location>
</feature>
<feature type="transmembrane region" description="Helical" evidence="9">
    <location>
        <begin position="285"/>
        <end position="303"/>
    </location>
</feature>
<gene>
    <name evidence="11" type="ORF">ACFSC7_16775</name>
</gene>
<feature type="domain" description="Major facilitator superfamily (MFS) profile" evidence="10">
    <location>
        <begin position="13"/>
        <end position="398"/>
    </location>
</feature>
<protein>
    <submittedName>
        <fullName evidence="11">MFS transporter</fullName>
    </submittedName>
</protein>
<comment type="caution">
    <text evidence="11">The sequence shown here is derived from an EMBL/GenBank/DDBJ whole genome shotgun (WGS) entry which is preliminary data.</text>
</comment>
<evidence type="ECO:0000256" key="3">
    <source>
        <dbReference type="ARBA" id="ARBA00022448"/>
    </source>
</evidence>
<evidence type="ECO:0000256" key="1">
    <source>
        <dbReference type="ARBA" id="ARBA00004651"/>
    </source>
</evidence>
<dbReference type="InterPro" id="IPR011701">
    <property type="entry name" value="MFS"/>
</dbReference>